<gene>
    <name evidence="1" type="ORF">HW347_04465</name>
</gene>
<reference evidence="2" key="2">
    <citation type="submission" date="2023-07" db="EMBL/GenBank/DDBJ databases">
        <title>Zobellia barbeyronii sp. nov., a new marine flavobacterium, isolated from green and red algae.</title>
        <authorList>
            <person name="Nedashkovskaya O.I."/>
            <person name="Otstavnykh N."/>
            <person name="Zhukova N."/>
            <person name="Guzev K."/>
            <person name="Chausova V."/>
            <person name="Tekutyeva L."/>
            <person name="Mikhailov V."/>
            <person name="Isaeva M."/>
        </authorList>
    </citation>
    <scope>NUCLEOTIDE SEQUENCE [LARGE SCALE GENOMIC DNA]</scope>
    <source>
        <strain evidence="2">KMM 6746</strain>
    </source>
</reference>
<protein>
    <submittedName>
        <fullName evidence="1">Uncharacterized protein</fullName>
    </submittedName>
</protein>
<comment type="caution">
    <text evidence="1">The sequence shown here is derived from an EMBL/GenBank/DDBJ whole genome shotgun (WGS) entry which is preliminary data.</text>
</comment>
<proteinExistence type="predicted"/>
<evidence type="ECO:0000313" key="1">
    <source>
        <dbReference type="EMBL" id="MBT2160506.1"/>
    </source>
</evidence>
<reference evidence="1 2" key="1">
    <citation type="submission" date="2020-06" db="EMBL/GenBank/DDBJ databases">
        <authorList>
            <person name="Isaeva M.P."/>
            <person name="Chernysheva N.Y."/>
        </authorList>
    </citation>
    <scope>NUCLEOTIDE SEQUENCE [LARGE SCALE GENOMIC DNA]</scope>
    <source>
        <strain evidence="1 2">KMM 6746</strain>
    </source>
</reference>
<dbReference type="RefSeq" id="WP_214610709.1">
    <property type="nucleotide sequence ID" value="NZ_JACATN010000001.1"/>
</dbReference>
<organism evidence="1 2">
    <name type="scientific">Zobellia barbeyronii</name>
    <dbReference type="NCBI Taxonomy" id="2748009"/>
    <lineage>
        <taxon>Bacteria</taxon>
        <taxon>Pseudomonadati</taxon>
        <taxon>Bacteroidota</taxon>
        <taxon>Flavobacteriia</taxon>
        <taxon>Flavobacteriales</taxon>
        <taxon>Flavobacteriaceae</taxon>
        <taxon>Zobellia</taxon>
    </lineage>
</organism>
<name>A0ABS5WAT7_9FLAO</name>
<sequence>MKNLSELTLQESVALNGGVWIGLHGHGCVPIPKVPKIPVILQVQELGVR</sequence>
<evidence type="ECO:0000313" key="2">
    <source>
        <dbReference type="Proteomes" id="UP000740413"/>
    </source>
</evidence>
<dbReference type="EMBL" id="JACATN010000001">
    <property type="protein sequence ID" value="MBT2160506.1"/>
    <property type="molecule type" value="Genomic_DNA"/>
</dbReference>
<accession>A0ABS5WAT7</accession>
<keyword evidence="2" id="KW-1185">Reference proteome</keyword>
<dbReference type="Proteomes" id="UP000740413">
    <property type="component" value="Unassembled WGS sequence"/>
</dbReference>